<gene>
    <name evidence="9" type="primary">gmk</name>
    <name evidence="11" type="ORF">DDZ13_01520</name>
</gene>
<dbReference type="RefSeq" id="WP_110129659.1">
    <property type="nucleotide sequence ID" value="NZ_QHJQ01000001.1"/>
</dbReference>
<keyword evidence="6 9" id="KW-0418">Kinase</keyword>
<keyword evidence="4 9" id="KW-0808">Transferase</keyword>
<dbReference type="HAMAP" id="MF_00328">
    <property type="entry name" value="Guanylate_kinase"/>
    <property type="match status" value="1"/>
</dbReference>
<evidence type="ECO:0000256" key="2">
    <source>
        <dbReference type="ARBA" id="ARBA00012961"/>
    </source>
</evidence>
<dbReference type="OrthoDB" id="9808150at2"/>
<organism evidence="11 12">
    <name type="scientific">Coraliomargarita sinensis</name>
    <dbReference type="NCBI Taxonomy" id="2174842"/>
    <lineage>
        <taxon>Bacteria</taxon>
        <taxon>Pseudomonadati</taxon>
        <taxon>Verrucomicrobiota</taxon>
        <taxon>Opitutia</taxon>
        <taxon>Puniceicoccales</taxon>
        <taxon>Coraliomargaritaceae</taxon>
        <taxon>Coraliomargarita</taxon>
    </lineage>
</organism>
<dbReference type="InterPro" id="IPR008145">
    <property type="entry name" value="GK/Ca_channel_bsu"/>
</dbReference>
<dbReference type="SMART" id="SM00072">
    <property type="entry name" value="GuKc"/>
    <property type="match status" value="1"/>
</dbReference>
<evidence type="ECO:0000256" key="8">
    <source>
        <dbReference type="ARBA" id="ARBA00030128"/>
    </source>
</evidence>
<dbReference type="GO" id="GO:0005524">
    <property type="term" value="F:ATP binding"/>
    <property type="evidence" value="ECO:0007669"/>
    <property type="project" value="UniProtKB-UniRule"/>
</dbReference>
<evidence type="ECO:0000313" key="12">
    <source>
        <dbReference type="Proteomes" id="UP000247099"/>
    </source>
</evidence>
<evidence type="ECO:0000256" key="6">
    <source>
        <dbReference type="ARBA" id="ARBA00022777"/>
    </source>
</evidence>
<dbReference type="Proteomes" id="UP000247099">
    <property type="component" value="Unassembled WGS sequence"/>
</dbReference>
<evidence type="ECO:0000256" key="5">
    <source>
        <dbReference type="ARBA" id="ARBA00022741"/>
    </source>
</evidence>
<comment type="similarity">
    <text evidence="1 9">Belongs to the guanylate kinase family.</text>
</comment>
<dbReference type="EMBL" id="QHJQ01000001">
    <property type="protein sequence ID" value="PXA05580.1"/>
    <property type="molecule type" value="Genomic_DNA"/>
</dbReference>
<feature type="domain" description="Guanylate kinase-like" evidence="10">
    <location>
        <begin position="8"/>
        <end position="193"/>
    </location>
</feature>
<evidence type="ECO:0000256" key="3">
    <source>
        <dbReference type="ARBA" id="ARBA00016296"/>
    </source>
</evidence>
<dbReference type="FunFam" id="3.30.63.10:FF:000002">
    <property type="entry name" value="Guanylate kinase 1"/>
    <property type="match status" value="1"/>
</dbReference>
<dbReference type="InterPro" id="IPR027417">
    <property type="entry name" value="P-loop_NTPase"/>
</dbReference>
<dbReference type="PROSITE" id="PS50052">
    <property type="entry name" value="GUANYLATE_KINASE_2"/>
    <property type="match status" value="1"/>
</dbReference>
<dbReference type="Gene3D" id="3.40.50.300">
    <property type="entry name" value="P-loop containing nucleotide triphosphate hydrolases"/>
    <property type="match status" value="1"/>
</dbReference>
<evidence type="ECO:0000259" key="10">
    <source>
        <dbReference type="PROSITE" id="PS50052"/>
    </source>
</evidence>
<feature type="binding site" evidence="9">
    <location>
        <begin position="15"/>
        <end position="22"/>
    </location>
    <ligand>
        <name>ATP</name>
        <dbReference type="ChEBI" id="CHEBI:30616"/>
    </ligand>
</feature>
<reference evidence="11 12" key="1">
    <citation type="submission" date="2018-05" db="EMBL/GenBank/DDBJ databases">
        <title>Coraliomargarita sinensis sp. nov., isolated from a marine solar saltern.</title>
        <authorList>
            <person name="Zhou L.Y."/>
        </authorList>
    </citation>
    <scope>NUCLEOTIDE SEQUENCE [LARGE SCALE GENOMIC DNA]</scope>
    <source>
        <strain evidence="11 12">WN38</strain>
    </source>
</reference>
<name>A0A317ZJ55_9BACT</name>
<sequence length="200" mass="22718">MTGSNASGLLLIVSGPAGSGKTTVCERMLAEEPGVSRVVTATTRPPREGEQHKVDYYFFDHATFETKVAAGEFYEFANVHSNRYGTLKSEIQDKLAAGTDLLLNIDVQGAATFREAGREDPLLRGKVVTVFIMPPSMEELESRLRHRSTDDEDEIRRRMRVARDEMKQRELYDHCILSGTRYEDFEALQKIYREEKAHRS</sequence>
<keyword evidence="7 9" id="KW-0067">ATP-binding</keyword>
<dbReference type="GO" id="GO:0004385">
    <property type="term" value="F:GMP kinase activity"/>
    <property type="evidence" value="ECO:0007669"/>
    <property type="project" value="UniProtKB-UniRule"/>
</dbReference>
<dbReference type="FunCoup" id="A0A317ZJ55">
    <property type="interactions" value="437"/>
</dbReference>
<dbReference type="AlphaFoldDB" id="A0A317ZJ55"/>
<dbReference type="PANTHER" id="PTHR23117">
    <property type="entry name" value="GUANYLATE KINASE-RELATED"/>
    <property type="match status" value="1"/>
</dbReference>
<dbReference type="SUPFAM" id="SSF52540">
    <property type="entry name" value="P-loop containing nucleoside triphosphate hydrolases"/>
    <property type="match status" value="1"/>
</dbReference>
<dbReference type="EC" id="2.7.4.8" evidence="2 9"/>
<comment type="function">
    <text evidence="9">Essential for recycling GMP and indirectly, cGMP.</text>
</comment>
<keyword evidence="9" id="KW-0963">Cytoplasm</keyword>
<dbReference type="Gene3D" id="3.30.63.10">
    <property type="entry name" value="Guanylate Kinase phosphate binding domain"/>
    <property type="match status" value="1"/>
</dbReference>
<comment type="caution">
    <text evidence="11">The sequence shown here is derived from an EMBL/GenBank/DDBJ whole genome shotgun (WGS) entry which is preliminary data.</text>
</comment>
<dbReference type="CDD" id="cd00071">
    <property type="entry name" value="GMPK"/>
    <property type="match status" value="1"/>
</dbReference>
<accession>A0A317ZJ55</accession>
<dbReference type="InterPro" id="IPR008144">
    <property type="entry name" value="Guanylate_kin-like_dom"/>
</dbReference>
<evidence type="ECO:0000256" key="9">
    <source>
        <dbReference type="HAMAP-Rule" id="MF_00328"/>
    </source>
</evidence>
<evidence type="ECO:0000313" key="11">
    <source>
        <dbReference type="EMBL" id="PXA05580.1"/>
    </source>
</evidence>
<comment type="subcellular location">
    <subcellularLocation>
        <location evidence="9">Cytoplasm</location>
    </subcellularLocation>
</comment>
<proteinExistence type="inferred from homology"/>
<keyword evidence="12" id="KW-1185">Reference proteome</keyword>
<dbReference type="GO" id="GO:0005829">
    <property type="term" value="C:cytosol"/>
    <property type="evidence" value="ECO:0007669"/>
    <property type="project" value="TreeGrafter"/>
</dbReference>
<dbReference type="InParanoid" id="A0A317ZJ55"/>
<dbReference type="Pfam" id="PF00625">
    <property type="entry name" value="Guanylate_kin"/>
    <property type="match status" value="1"/>
</dbReference>
<evidence type="ECO:0000256" key="1">
    <source>
        <dbReference type="ARBA" id="ARBA00005790"/>
    </source>
</evidence>
<keyword evidence="5 9" id="KW-0547">Nucleotide-binding</keyword>
<dbReference type="InterPro" id="IPR017665">
    <property type="entry name" value="Guanylate_kinase"/>
</dbReference>
<evidence type="ECO:0000256" key="4">
    <source>
        <dbReference type="ARBA" id="ARBA00022679"/>
    </source>
</evidence>
<dbReference type="NCBIfam" id="TIGR03263">
    <property type="entry name" value="guanyl_kin"/>
    <property type="match status" value="1"/>
</dbReference>
<comment type="catalytic activity">
    <reaction evidence="9">
        <text>GMP + ATP = GDP + ADP</text>
        <dbReference type="Rhea" id="RHEA:20780"/>
        <dbReference type="ChEBI" id="CHEBI:30616"/>
        <dbReference type="ChEBI" id="CHEBI:58115"/>
        <dbReference type="ChEBI" id="CHEBI:58189"/>
        <dbReference type="ChEBI" id="CHEBI:456216"/>
        <dbReference type="EC" id="2.7.4.8"/>
    </reaction>
</comment>
<dbReference type="PANTHER" id="PTHR23117:SF13">
    <property type="entry name" value="GUANYLATE KINASE"/>
    <property type="match status" value="1"/>
</dbReference>
<evidence type="ECO:0000256" key="7">
    <source>
        <dbReference type="ARBA" id="ARBA00022840"/>
    </source>
</evidence>
<protein>
    <recommendedName>
        <fullName evidence="3 9">Guanylate kinase</fullName>
        <ecNumber evidence="2 9">2.7.4.8</ecNumber>
    </recommendedName>
    <alternativeName>
        <fullName evidence="8 9">GMP kinase</fullName>
    </alternativeName>
</protein>